<dbReference type="Gene3D" id="2.60.120.650">
    <property type="entry name" value="Cupin"/>
    <property type="match status" value="1"/>
</dbReference>
<dbReference type="EMBL" id="KB303327">
    <property type="protein sequence ID" value="ELU03276.1"/>
    <property type="molecule type" value="Genomic_DNA"/>
</dbReference>
<dbReference type="EnsemblMetazoa" id="CapteT227374">
    <property type="protein sequence ID" value="CapteP227374"/>
    <property type="gene ID" value="CapteG227374"/>
</dbReference>
<dbReference type="SUPFAM" id="SSF51197">
    <property type="entry name" value="Clavaminate synthase-like"/>
    <property type="match status" value="1"/>
</dbReference>
<reference evidence="2 4" key="2">
    <citation type="journal article" date="2013" name="Nature">
        <title>Insights into bilaterian evolution from three spiralian genomes.</title>
        <authorList>
            <person name="Simakov O."/>
            <person name="Marletaz F."/>
            <person name="Cho S.J."/>
            <person name="Edsinger-Gonzales E."/>
            <person name="Havlak P."/>
            <person name="Hellsten U."/>
            <person name="Kuo D.H."/>
            <person name="Larsson T."/>
            <person name="Lv J."/>
            <person name="Arendt D."/>
            <person name="Savage R."/>
            <person name="Osoegawa K."/>
            <person name="de Jong P."/>
            <person name="Grimwood J."/>
            <person name="Chapman J.A."/>
            <person name="Shapiro H."/>
            <person name="Aerts A."/>
            <person name="Otillar R.P."/>
            <person name="Terry A.Y."/>
            <person name="Boore J.L."/>
            <person name="Grigoriev I.V."/>
            <person name="Lindberg D.R."/>
            <person name="Seaver E.C."/>
            <person name="Weisblat D.A."/>
            <person name="Putnam N.H."/>
            <person name="Rokhsar D.S."/>
        </authorList>
    </citation>
    <scope>NUCLEOTIDE SEQUENCE</scope>
    <source>
        <strain evidence="2 4">I ESC-2004</strain>
    </source>
</reference>
<dbReference type="HOGENOM" id="CLU_016785_3_3_1"/>
<proteinExistence type="predicted"/>
<keyword evidence="4" id="KW-1185">Reference proteome</keyword>
<dbReference type="GO" id="GO:0005634">
    <property type="term" value="C:nucleus"/>
    <property type="evidence" value="ECO:0007669"/>
    <property type="project" value="TreeGrafter"/>
</dbReference>
<dbReference type="PROSITE" id="PS51184">
    <property type="entry name" value="JMJC"/>
    <property type="match status" value="1"/>
</dbReference>
<organism evidence="2">
    <name type="scientific">Capitella teleta</name>
    <name type="common">Polychaete worm</name>
    <dbReference type="NCBI Taxonomy" id="283909"/>
    <lineage>
        <taxon>Eukaryota</taxon>
        <taxon>Metazoa</taxon>
        <taxon>Spiralia</taxon>
        <taxon>Lophotrochozoa</taxon>
        <taxon>Annelida</taxon>
        <taxon>Polychaeta</taxon>
        <taxon>Sedentaria</taxon>
        <taxon>Scolecida</taxon>
        <taxon>Capitellidae</taxon>
        <taxon>Capitella</taxon>
    </lineage>
</organism>
<evidence type="ECO:0000313" key="3">
    <source>
        <dbReference type="EnsemblMetazoa" id="CapteP227374"/>
    </source>
</evidence>
<dbReference type="PANTHER" id="PTHR12461">
    <property type="entry name" value="HYPOXIA-INDUCIBLE FACTOR 1 ALPHA INHIBITOR-RELATED"/>
    <property type="match status" value="1"/>
</dbReference>
<dbReference type="Proteomes" id="UP000014760">
    <property type="component" value="Unassembled WGS sequence"/>
</dbReference>
<dbReference type="InterPro" id="IPR041667">
    <property type="entry name" value="Cupin_8"/>
</dbReference>
<dbReference type="PANTHER" id="PTHR12461:SF95">
    <property type="entry name" value="JMJC DOMAIN-CONTAINING PROTEIN"/>
    <property type="match status" value="1"/>
</dbReference>
<dbReference type="Pfam" id="PF13621">
    <property type="entry name" value="Cupin_8"/>
    <property type="match status" value="1"/>
</dbReference>
<dbReference type="AlphaFoldDB" id="R7UAW6"/>
<sequence>MMIQSGIPVVIEGALEDSPSREWTLDSLEERVGGNEVHVRANTNCEDYRLGRKYNIRQTTFRDYITDIRKNNKRAKSSYLAVQNIKKAFPQIAADFTVPEYVGKVHGGPYLWIARQGHYEYCHFDADDGLLIMLQGTKNVRLFGCDVPSMYPNAKGTKGRTVQSQVNCDEPDLKMHPLFEGTKCYHCTLKPGEMLYIPAFWWHQVTSVEIAISINIFWGNAGSNDFLTKCMKPPIWPAFHHWILNIVEQNQDCPSFRRTLARLPEALYNFLKNQWHEEALPGQVEILVEAVKEYLGLEELPKDQSSGKHPPPFQIRGLLWRS</sequence>
<dbReference type="EMBL" id="AMQN01008518">
    <property type="status" value="NOT_ANNOTATED_CDS"/>
    <property type="molecule type" value="Genomic_DNA"/>
</dbReference>
<dbReference type="GO" id="GO:0051864">
    <property type="term" value="F:histone H3K36 demethylase activity"/>
    <property type="evidence" value="ECO:0007669"/>
    <property type="project" value="TreeGrafter"/>
</dbReference>
<name>R7UAW6_CAPTE</name>
<dbReference type="InterPro" id="IPR003347">
    <property type="entry name" value="JmjC_dom"/>
</dbReference>
<dbReference type="STRING" id="283909.R7UAW6"/>
<accession>R7UAW6</accession>
<reference evidence="3" key="3">
    <citation type="submission" date="2015-06" db="UniProtKB">
        <authorList>
            <consortium name="EnsemblMetazoa"/>
        </authorList>
    </citation>
    <scope>IDENTIFICATION</scope>
</reference>
<protein>
    <recommendedName>
        <fullName evidence="1">JmjC domain-containing protein</fullName>
    </recommendedName>
</protein>
<dbReference type="SMART" id="SM00558">
    <property type="entry name" value="JmjC"/>
    <property type="match status" value="1"/>
</dbReference>
<evidence type="ECO:0000313" key="2">
    <source>
        <dbReference type="EMBL" id="ELU03276.1"/>
    </source>
</evidence>
<dbReference type="OrthoDB" id="47172at2759"/>
<reference evidence="4" key="1">
    <citation type="submission" date="2012-12" db="EMBL/GenBank/DDBJ databases">
        <authorList>
            <person name="Hellsten U."/>
            <person name="Grimwood J."/>
            <person name="Chapman J.A."/>
            <person name="Shapiro H."/>
            <person name="Aerts A."/>
            <person name="Otillar R.P."/>
            <person name="Terry A.Y."/>
            <person name="Boore J.L."/>
            <person name="Simakov O."/>
            <person name="Marletaz F."/>
            <person name="Cho S.-J."/>
            <person name="Edsinger-Gonzales E."/>
            <person name="Havlak P."/>
            <person name="Kuo D.-H."/>
            <person name="Larsson T."/>
            <person name="Lv J."/>
            <person name="Arendt D."/>
            <person name="Savage R."/>
            <person name="Osoegawa K."/>
            <person name="de Jong P."/>
            <person name="Lindberg D.R."/>
            <person name="Seaver E.C."/>
            <person name="Weisblat D.A."/>
            <person name="Putnam N.H."/>
            <person name="Grigoriev I.V."/>
            <person name="Rokhsar D.S."/>
        </authorList>
    </citation>
    <scope>NUCLEOTIDE SEQUENCE</scope>
    <source>
        <strain evidence="4">I ESC-2004</strain>
    </source>
</reference>
<evidence type="ECO:0000259" key="1">
    <source>
        <dbReference type="PROSITE" id="PS51184"/>
    </source>
</evidence>
<evidence type="ECO:0000313" key="4">
    <source>
        <dbReference type="Proteomes" id="UP000014760"/>
    </source>
</evidence>
<dbReference type="OMA" id="RYITRIM"/>
<gene>
    <name evidence="2" type="ORF">CAPTEDRAFT_227374</name>
</gene>
<feature type="domain" description="JmjC" evidence="1">
    <location>
        <begin position="78"/>
        <end position="235"/>
    </location>
</feature>